<evidence type="ECO:0000256" key="1">
    <source>
        <dbReference type="SAM" id="MobiDB-lite"/>
    </source>
</evidence>
<feature type="region of interest" description="Disordered" evidence="1">
    <location>
        <begin position="39"/>
        <end position="71"/>
    </location>
</feature>
<dbReference type="GeneID" id="24165231"/>
<feature type="compositionally biased region" description="Polar residues" evidence="1">
    <location>
        <begin position="87"/>
        <end position="101"/>
    </location>
</feature>
<dbReference type="RefSeq" id="XP_004444895.1">
    <property type="nucleotide sequence ID" value="XM_004444838.1"/>
</dbReference>
<sequence length="107" mass="11570">MALPRLLLSKRVFQNTTSFGAEKVSGLAVESYGGRPTGQLSQIGFSADSPTKAARQPTSQPTPLPANVGHRDSAYQYEKTWSCRPSWSQPDDILQPSSHSLPATLLV</sequence>
<keyword evidence="3" id="KW-1185">Reference proteome</keyword>
<gene>
    <name evidence="2" type="ORF">CIMG_13604</name>
</gene>
<reference evidence="3" key="1">
    <citation type="journal article" date="2009" name="Genome Res.">
        <title>Comparative genomic analyses of the human fungal pathogens Coccidioides and their relatives.</title>
        <authorList>
            <person name="Sharpton T.J."/>
            <person name="Stajich J.E."/>
            <person name="Rounsley S.D."/>
            <person name="Gardner M.J."/>
            <person name="Wortman J.R."/>
            <person name="Jordar V.S."/>
            <person name="Maiti R."/>
            <person name="Kodira C.D."/>
            <person name="Neafsey D.E."/>
            <person name="Zeng Q."/>
            <person name="Hung C.-Y."/>
            <person name="McMahan C."/>
            <person name="Muszewska A."/>
            <person name="Grynberg M."/>
            <person name="Mandel M.A."/>
            <person name="Kellner E.M."/>
            <person name="Barker B.M."/>
            <person name="Galgiani J.N."/>
            <person name="Orbach M.J."/>
            <person name="Kirkland T.N."/>
            <person name="Cole G.T."/>
            <person name="Henn M.R."/>
            <person name="Birren B.W."/>
            <person name="Taylor J.W."/>
        </authorList>
    </citation>
    <scope>NUCLEOTIDE SEQUENCE [LARGE SCALE GENOMIC DNA]</scope>
    <source>
        <strain evidence="3">RS</strain>
    </source>
</reference>
<dbReference type="KEGG" id="cim:CIMG_13604"/>
<name>A0A0D8JW62_COCIM</name>
<accession>A0A0D8JW62</accession>
<dbReference type="AlphaFoldDB" id="A0A0D8JW62"/>
<dbReference type="VEuPathDB" id="FungiDB:CIMG_13604"/>
<reference evidence="3" key="2">
    <citation type="journal article" date="2010" name="Genome Res.">
        <title>Population genomic sequencing of Coccidioides fungi reveals recent hybridization and transposon control.</title>
        <authorList>
            <person name="Neafsey D.E."/>
            <person name="Barker B.M."/>
            <person name="Sharpton T.J."/>
            <person name="Stajich J.E."/>
            <person name="Park D.J."/>
            <person name="Whiston E."/>
            <person name="Hung C.-Y."/>
            <person name="McMahan C."/>
            <person name="White J."/>
            <person name="Sykes S."/>
            <person name="Heiman D."/>
            <person name="Young S."/>
            <person name="Zeng Q."/>
            <person name="Abouelleil A."/>
            <person name="Aftuck L."/>
            <person name="Bessette D."/>
            <person name="Brown A."/>
            <person name="FitzGerald M."/>
            <person name="Lui A."/>
            <person name="Macdonald J.P."/>
            <person name="Priest M."/>
            <person name="Orbach M.J."/>
            <person name="Galgiani J.N."/>
            <person name="Kirkland T.N."/>
            <person name="Cole G.T."/>
            <person name="Birren B.W."/>
            <person name="Henn M.R."/>
            <person name="Taylor J.W."/>
            <person name="Rounsley S.D."/>
        </authorList>
    </citation>
    <scope>GENOME REANNOTATION</scope>
    <source>
        <strain evidence="3">RS</strain>
    </source>
</reference>
<evidence type="ECO:0000313" key="3">
    <source>
        <dbReference type="Proteomes" id="UP000001261"/>
    </source>
</evidence>
<evidence type="ECO:0000313" key="2">
    <source>
        <dbReference type="EMBL" id="KJF61364.1"/>
    </source>
</evidence>
<dbReference type="Proteomes" id="UP000001261">
    <property type="component" value="Unassembled WGS sequence"/>
</dbReference>
<organism evidence="2 3">
    <name type="scientific">Coccidioides immitis (strain RS)</name>
    <name type="common">Valley fever fungus</name>
    <dbReference type="NCBI Taxonomy" id="246410"/>
    <lineage>
        <taxon>Eukaryota</taxon>
        <taxon>Fungi</taxon>
        <taxon>Dikarya</taxon>
        <taxon>Ascomycota</taxon>
        <taxon>Pezizomycotina</taxon>
        <taxon>Eurotiomycetes</taxon>
        <taxon>Eurotiomycetidae</taxon>
        <taxon>Onygenales</taxon>
        <taxon>Onygenaceae</taxon>
        <taxon>Coccidioides</taxon>
    </lineage>
</organism>
<feature type="region of interest" description="Disordered" evidence="1">
    <location>
        <begin position="87"/>
        <end position="107"/>
    </location>
</feature>
<dbReference type="EMBL" id="GG704915">
    <property type="protein sequence ID" value="KJF61364.1"/>
    <property type="molecule type" value="Genomic_DNA"/>
</dbReference>
<proteinExistence type="predicted"/>
<protein>
    <submittedName>
        <fullName evidence="2">Uncharacterized protein</fullName>
    </submittedName>
</protein>
<dbReference type="InParanoid" id="A0A0D8JW62"/>